<reference evidence="6 7" key="1">
    <citation type="submission" date="2015-03" db="EMBL/GenBank/DDBJ databases">
        <title>Genomics and transcriptomics of the oil-accumulating basidiomycete yeast T. oleaginosus allow insights into substrate utilization and the diverse evolutionary trajectories of mating systems in fungi.</title>
        <authorList>
            <consortium name="DOE Joint Genome Institute"/>
            <person name="Kourist R."/>
            <person name="Kracht O."/>
            <person name="Bracharz F."/>
            <person name="Lipzen A."/>
            <person name="Nolan M."/>
            <person name="Ohm R."/>
            <person name="Grigoriev I."/>
            <person name="Sun S."/>
            <person name="Heitman J."/>
            <person name="Bruck T."/>
            <person name="Nowrousian M."/>
        </authorList>
    </citation>
    <scope>NUCLEOTIDE SEQUENCE [LARGE SCALE GENOMIC DNA]</scope>
    <source>
        <strain evidence="6 7">IBC0246</strain>
    </source>
</reference>
<organism evidence="6 7">
    <name type="scientific">Cutaneotrichosporon oleaginosum</name>
    <dbReference type="NCBI Taxonomy" id="879819"/>
    <lineage>
        <taxon>Eukaryota</taxon>
        <taxon>Fungi</taxon>
        <taxon>Dikarya</taxon>
        <taxon>Basidiomycota</taxon>
        <taxon>Agaricomycotina</taxon>
        <taxon>Tremellomycetes</taxon>
        <taxon>Trichosporonales</taxon>
        <taxon>Trichosporonaceae</taxon>
        <taxon>Cutaneotrichosporon</taxon>
    </lineage>
</organism>
<dbReference type="GO" id="GO:0006635">
    <property type="term" value="P:fatty acid beta-oxidation"/>
    <property type="evidence" value="ECO:0007669"/>
    <property type="project" value="UniProtKB-UniPathway"/>
</dbReference>
<evidence type="ECO:0000256" key="4">
    <source>
        <dbReference type="ARBA" id="ARBA00023098"/>
    </source>
</evidence>
<evidence type="ECO:0000256" key="1">
    <source>
        <dbReference type="ARBA" id="ARBA00005005"/>
    </source>
</evidence>
<accession>A0A0J0XYT2</accession>
<evidence type="ECO:0000313" key="6">
    <source>
        <dbReference type="EMBL" id="KLT46208.1"/>
    </source>
</evidence>
<dbReference type="Pfam" id="PF00378">
    <property type="entry name" value="ECH_1"/>
    <property type="match status" value="1"/>
</dbReference>
<dbReference type="AlphaFoldDB" id="A0A0J0XYT2"/>
<dbReference type="FunFam" id="1.10.12.10:FF:000004">
    <property type="entry name" value="Delta3,5-delta2,4-dienoyl-CoA isomerase"/>
    <property type="match status" value="1"/>
</dbReference>
<dbReference type="InterPro" id="IPR045002">
    <property type="entry name" value="Ech1-like"/>
</dbReference>
<dbReference type="SUPFAM" id="SSF52096">
    <property type="entry name" value="ClpP/crotonase"/>
    <property type="match status" value="1"/>
</dbReference>
<evidence type="ECO:0000256" key="5">
    <source>
        <dbReference type="ARBA" id="ARBA00023235"/>
    </source>
</evidence>
<comment type="pathway">
    <text evidence="1">Lipid metabolism; fatty acid beta-oxidation.</text>
</comment>
<dbReference type="InterPro" id="IPR014748">
    <property type="entry name" value="Enoyl-CoA_hydra_C"/>
</dbReference>
<sequence length="282" mass="30428">MTDVSQYNGKFFRATSPVENVLLLEMNRGPVNAFHDAFWEELHATIDRVSLDPEVRVIVFASAFEKIFTAGLDLKATHIGKSQALDAARQAFDTHQHISRFQAAITSLEKCRQPVICAINGIAVGLAIDIASACDIRLCTDDATMGILEVKVGLAADIGTLQRFPKIVGNGSKARELALTGRKFYADEAKEIGFVSQVVSGGRKGVIDAALKLAAEIAPNSPVAVVSTKHIMNHARDHGVDEGLAYQAAWNMGMLQTKDTQVAMKAQLAKQSPRFPSLGAKL</sequence>
<dbReference type="UniPathway" id="UPA00659"/>
<dbReference type="GO" id="GO:0051750">
    <property type="term" value="F:delta(3,5)-delta(2,4)-dienoyl-CoA isomerase activity"/>
    <property type="evidence" value="ECO:0007669"/>
    <property type="project" value="TreeGrafter"/>
</dbReference>
<dbReference type="Gene3D" id="1.10.12.10">
    <property type="entry name" value="Lyase 2-enoyl-coa Hydratase, Chain A, domain 2"/>
    <property type="match status" value="1"/>
</dbReference>
<keyword evidence="4" id="KW-0443">Lipid metabolism</keyword>
<dbReference type="PANTHER" id="PTHR43149:SF1">
    <property type="entry name" value="DELTA(3,5)-DELTA(2,4)-DIENOYL-COA ISOMERASE, MITOCHONDRIAL"/>
    <property type="match status" value="1"/>
</dbReference>
<keyword evidence="3" id="KW-0276">Fatty acid metabolism</keyword>
<gene>
    <name evidence="6" type="ORF">CC85DRAFT_281861</name>
</gene>
<keyword evidence="5" id="KW-0413">Isomerase</keyword>
<dbReference type="OrthoDB" id="14970at2759"/>
<dbReference type="GO" id="GO:0005739">
    <property type="term" value="C:mitochondrion"/>
    <property type="evidence" value="ECO:0007669"/>
    <property type="project" value="TreeGrafter"/>
</dbReference>
<protein>
    <submittedName>
        <fullName evidence="6">ClpP/crotonase</fullName>
    </submittedName>
</protein>
<dbReference type="PANTHER" id="PTHR43149">
    <property type="entry name" value="ENOYL-COA HYDRATASE"/>
    <property type="match status" value="1"/>
</dbReference>
<dbReference type="GeneID" id="28982364"/>
<keyword evidence="7" id="KW-1185">Reference proteome</keyword>
<evidence type="ECO:0000313" key="7">
    <source>
        <dbReference type="Proteomes" id="UP000053611"/>
    </source>
</evidence>
<dbReference type="EMBL" id="KQ087178">
    <property type="protein sequence ID" value="KLT46208.1"/>
    <property type="molecule type" value="Genomic_DNA"/>
</dbReference>
<evidence type="ECO:0000256" key="2">
    <source>
        <dbReference type="ARBA" id="ARBA00005254"/>
    </source>
</evidence>
<dbReference type="CDD" id="cd06558">
    <property type="entry name" value="crotonase-like"/>
    <property type="match status" value="1"/>
</dbReference>
<name>A0A0J0XYT2_9TREE</name>
<dbReference type="Gene3D" id="3.90.226.10">
    <property type="entry name" value="2-enoyl-CoA Hydratase, Chain A, domain 1"/>
    <property type="match status" value="1"/>
</dbReference>
<proteinExistence type="inferred from homology"/>
<evidence type="ECO:0000256" key="3">
    <source>
        <dbReference type="ARBA" id="ARBA00022832"/>
    </source>
</evidence>
<comment type="similarity">
    <text evidence="2">Belongs to the enoyl-CoA hydratase/isomerase family.</text>
</comment>
<dbReference type="InterPro" id="IPR029045">
    <property type="entry name" value="ClpP/crotonase-like_dom_sf"/>
</dbReference>
<dbReference type="STRING" id="879819.A0A0J0XYT2"/>
<dbReference type="Proteomes" id="UP000053611">
    <property type="component" value="Unassembled WGS sequence"/>
</dbReference>
<dbReference type="InterPro" id="IPR001753">
    <property type="entry name" value="Enoyl-CoA_hydra/iso"/>
</dbReference>